<reference evidence="1" key="1">
    <citation type="journal article" date="2023" name="G3 (Bethesda)">
        <title>A reference genome for the long-term kleptoplast-retaining sea slug Elysia crispata morphotype clarki.</title>
        <authorList>
            <person name="Eastman K.E."/>
            <person name="Pendleton A.L."/>
            <person name="Shaikh M.A."/>
            <person name="Suttiyut T."/>
            <person name="Ogas R."/>
            <person name="Tomko P."/>
            <person name="Gavelis G."/>
            <person name="Widhalm J.R."/>
            <person name="Wisecaver J.H."/>
        </authorList>
    </citation>
    <scope>NUCLEOTIDE SEQUENCE</scope>
    <source>
        <strain evidence="1">ECLA1</strain>
    </source>
</reference>
<keyword evidence="2" id="KW-1185">Reference proteome</keyword>
<dbReference type="EMBL" id="JAWDGP010005399">
    <property type="protein sequence ID" value="KAK3757248.1"/>
    <property type="molecule type" value="Genomic_DNA"/>
</dbReference>
<name>A0AAE0YUD6_9GAST</name>
<comment type="caution">
    <text evidence="1">The sequence shown here is derived from an EMBL/GenBank/DDBJ whole genome shotgun (WGS) entry which is preliminary data.</text>
</comment>
<protein>
    <submittedName>
        <fullName evidence="1">Uncharacterized protein</fullName>
    </submittedName>
</protein>
<evidence type="ECO:0000313" key="1">
    <source>
        <dbReference type="EMBL" id="KAK3757248.1"/>
    </source>
</evidence>
<gene>
    <name evidence="1" type="ORF">RRG08_047439</name>
</gene>
<proteinExistence type="predicted"/>
<evidence type="ECO:0000313" key="2">
    <source>
        <dbReference type="Proteomes" id="UP001283361"/>
    </source>
</evidence>
<dbReference type="Proteomes" id="UP001283361">
    <property type="component" value="Unassembled WGS sequence"/>
</dbReference>
<accession>A0AAE0YUD6</accession>
<dbReference type="AlphaFoldDB" id="A0AAE0YUD6"/>
<sequence length="92" mass="9898">MLDILPTVNAAHFYNSRHSPSLTSETQATNTSGQIGPSGQVYGLVITRLQTLIATGHPCEDPVIGNPNAGNQKVLDLETQCLPVRRLTCARQ</sequence>
<organism evidence="1 2">
    <name type="scientific">Elysia crispata</name>
    <name type="common">lettuce slug</name>
    <dbReference type="NCBI Taxonomy" id="231223"/>
    <lineage>
        <taxon>Eukaryota</taxon>
        <taxon>Metazoa</taxon>
        <taxon>Spiralia</taxon>
        <taxon>Lophotrochozoa</taxon>
        <taxon>Mollusca</taxon>
        <taxon>Gastropoda</taxon>
        <taxon>Heterobranchia</taxon>
        <taxon>Euthyneura</taxon>
        <taxon>Panpulmonata</taxon>
        <taxon>Sacoglossa</taxon>
        <taxon>Placobranchoidea</taxon>
        <taxon>Plakobranchidae</taxon>
        <taxon>Elysia</taxon>
    </lineage>
</organism>